<dbReference type="VEuPathDB" id="VectorBase:GAUT026204"/>
<dbReference type="Proteomes" id="UP000078200">
    <property type="component" value="Unassembled WGS sequence"/>
</dbReference>
<proteinExistence type="predicted"/>
<accession>A0A1A9V538</accession>
<evidence type="ECO:0000313" key="2">
    <source>
        <dbReference type="Proteomes" id="UP000078200"/>
    </source>
</evidence>
<dbReference type="EnsemblMetazoa" id="GAUT026204-RA">
    <property type="protein sequence ID" value="GAUT026204-PA"/>
    <property type="gene ID" value="GAUT026204"/>
</dbReference>
<organism evidence="1 2">
    <name type="scientific">Glossina austeni</name>
    <name type="common">Savannah tsetse fly</name>
    <dbReference type="NCBI Taxonomy" id="7395"/>
    <lineage>
        <taxon>Eukaryota</taxon>
        <taxon>Metazoa</taxon>
        <taxon>Ecdysozoa</taxon>
        <taxon>Arthropoda</taxon>
        <taxon>Hexapoda</taxon>
        <taxon>Insecta</taxon>
        <taxon>Pterygota</taxon>
        <taxon>Neoptera</taxon>
        <taxon>Endopterygota</taxon>
        <taxon>Diptera</taxon>
        <taxon>Brachycera</taxon>
        <taxon>Muscomorpha</taxon>
        <taxon>Hippoboscoidea</taxon>
        <taxon>Glossinidae</taxon>
        <taxon>Glossina</taxon>
    </lineage>
</organism>
<sequence>MKNELNFKPKAVTWAMVSKKYLFLELAIKCTDSIDLITRCLPVVVFRNILLTYDIYINIILESNSWMKSFVLIAGVLGCWGAGKTVLRAMSMCVYNCTKKKIL</sequence>
<protein>
    <submittedName>
        <fullName evidence="1">Uncharacterized protein</fullName>
    </submittedName>
</protein>
<name>A0A1A9V538_GLOAU</name>
<dbReference type="AlphaFoldDB" id="A0A1A9V538"/>
<evidence type="ECO:0000313" key="1">
    <source>
        <dbReference type="EnsemblMetazoa" id="GAUT026204-PA"/>
    </source>
</evidence>
<reference evidence="1" key="1">
    <citation type="submission" date="2020-05" db="UniProtKB">
        <authorList>
            <consortium name="EnsemblMetazoa"/>
        </authorList>
    </citation>
    <scope>IDENTIFICATION</scope>
    <source>
        <strain evidence="1">TTRI</strain>
    </source>
</reference>
<keyword evidence="2" id="KW-1185">Reference proteome</keyword>